<keyword evidence="2" id="KW-0813">Transport</keyword>
<dbReference type="PANTHER" id="PTHR43414">
    <property type="entry name" value="MULTIDRUG RESISTANCE PROTEIN MDTG"/>
    <property type="match status" value="1"/>
</dbReference>
<dbReference type="PROSITE" id="PS50850">
    <property type="entry name" value="MFS"/>
    <property type="match status" value="1"/>
</dbReference>
<comment type="subcellular location">
    <subcellularLocation>
        <location evidence="1">Cell membrane</location>
        <topology evidence="1">Multi-pass membrane protein</topology>
    </subcellularLocation>
</comment>
<keyword evidence="4 7" id="KW-0812">Transmembrane</keyword>
<feature type="domain" description="Major facilitator superfamily (MFS) profile" evidence="8">
    <location>
        <begin position="15"/>
        <end position="391"/>
    </location>
</feature>
<feature type="transmembrane region" description="Helical" evidence="7">
    <location>
        <begin position="81"/>
        <end position="98"/>
    </location>
</feature>
<dbReference type="EMBL" id="JXBC01000002">
    <property type="protein sequence ID" value="KIU12004.1"/>
    <property type="molecule type" value="Genomic_DNA"/>
</dbReference>
<evidence type="ECO:0000256" key="1">
    <source>
        <dbReference type="ARBA" id="ARBA00004651"/>
    </source>
</evidence>
<feature type="transmembrane region" description="Helical" evidence="7">
    <location>
        <begin position="20"/>
        <end position="42"/>
    </location>
</feature>
<feature type="transmembrane region" description="Helical" evidence="7">
    <location>
        <begin position="140"/>
        <end position="162"/>
    </location>
</feature>
<dbReference type="InterPro" id="IPR036259">
    <property type="entry name" value="MFS_trans_sf"/>
</dbReference>
<dbReference type="Pfam" id="PF07690">
    <property type="entry name" value="MFS_1"/>
    <property type="match status" value="1"/>
</dbReference>
<evidence type="ECO:0000259" key="8">
    <source>
        <dbReference type="PROSITE" id="PS50850"/>
    </source>
</evidence>
<proteinExistence type="predicted"/>
<keyword evidence="3" id="KW-1003">Cell membrane</keyword>
<organism evidence="9">
    <name type="scientific">Bacillus subtilis</name>
    <dbReference type="NCBI Taxonomy" id="1423"/>
    <lineage>
        <taxon>Bacteria</taxon>
        <taxon>Bacillati</taxon>
        <taxon>Bacillota</taxon>
        <taxon>Bacilli</taxon>
        <taxon>Bacillales</taxon>
        <taxon>Bacillaceae</taxon>
        <taxon>Bacillus</taxon>
    </lineage>
</organism>
<feature type="transmembrane region" description="Helical" evidence="7">
    <location>
        <begin position="48"/>
        <end position="69"/>
    </location>
</feature>
<feature type="transmembrane region" description="Helical" evidence="7">
    <location>
        <begin position="104"/>
        <end position="120"/>
    </location>
</feature>
<accession>A0A0D1JHJ6</accession>
<evidence type="ECO:0000256" key="3">
    <source>
        <dbReference type="ARBA" id="ARBA00022475"/>
    </source>
</evidence>
<evidence type="ECO:0000256" key="4">
    <source>
        <dbReference type="ARBA" id="ARBA00022692"/>
    </source>
</evidence>
<dbReference type="PANTHER" id="PTHR43414:SF1">
    <property type="entry name" value="PEPTIDE PERMEASE"/>
    <property type="match status" value="1"/>
</dbReference>
<dbReference type="Proteomes" id="UP000032247">
    <property type="component" value="Unassembled WGS sequence"/>
</dbReference>
<evidence type="ECO:0000256" key="7">
    <source>
        <dbReference type="SAM" id="Phobius"/>
    </source>
</evidence>
<dbReference type="AlphaFoldDB" id="A0A0D1JHJ6"/>
<feature type="transmembrane region" description="Helical" evidence="7">
    <location>
        <begin position="168"/>
        <end position="187"/>
    </location>
</feature>
<dbReference type="SUPFAM" id="SSF103473">
    <property type="entry name" value="MFS general substrate transporter"/>
    <property type="match status" value="1"/>
</dbReference>
<dbReference type="InterPro" id="IPR020846">
    <property type="entry name" value="MFS_dom"/>
</dbReference>
<feature type="transmembrane region" description="Helical" evidence="7">
    <location>
        <begin position="208"/>
        <end position="228"/>
    </location>
</feature>
<evidence type="ECO:0000256" key="5">
    <source>
        <dbReference type="ARBA" id="ARBA00022989"/>
    </source>
</evidence>
<dbReference type="PATRIC" id="fig|1423.173.peg.885"/>
<evidence type="ECO:0000313" key="9">
    <source>
        <dbReference type="EMBL" id="KIU12004.1"/>
    </source>
</evidence>
<sequence>MLASFHSIKSRYTAPVRLRFFGELLTSLTGAMMGPFMVLYLHEQLNGSIMMPMLIISLQPFADIFLTLAAGKAADRIGRRTAILTALLLQSAAMTGFIFAEHAYVFAILYVMNGIGRSLYIPASRAQIAESTPESRRSEVFAVINAIYSAGLTAGPLAGMLLYNHNPVWIFALDAAALFIYFLIAALKLPETKPLHPAVTPKMSVSFMIYRPVLLLLLLSLPISMLYAQTETTYRLFSKNMFSDYLSMLTIYSAAKALFSCVLQVPLVKGTEKLSMKTILFITYICYSLAAAGFACSTSLTMLLVTAAVMTVGESIGLTHIQTFISKLAPPHLLGRFYAVYGLHWDISRSIGPLAGGLILTSFGGEVIFYALAVCLLTAGLSLTYTIEKLEHKVIRKVNRL</sequence>
<name>A0A0D1JHJ6_BACIU</name>
<feature type="transmembrane region" description="Helical" evidence="7">
    <location>
        <begin position="279"/>
        <end position="305"/>
    </location>
</feature>
<dbReference type="InterPro" id="IPR005829">
    <property type="entry name" value="Sugar_transporter_CS"/>
</dbReference>
<reference evidence="9" key="1">
    <citation type="submission" date="2014-12" db="EMBL/GenBank/DDBJ databases">
        <title>Comparative genome analysis of Bacillus coagulans HM-08, Clostridium butyricum HM-68, Bacillus subtilis HM-66 and Bacillus licheniformis BL-09.</title>
        <authorList>
            <person name="Zhang H."/>
        </authorList>
    </citation>
    <scope>NUCLEOTIDE SEQUENCE [LARGE SCALE GENOMIC DNA]</scope>
    <source>
        <strain evidence="9">HM-66</strain>
    </source>
</reference>
<evidence type="ECO:0000256" key="2">
    <source>
        <dbReference type="ARBA" id="ARBA00022448"/>
    </source>
</evidence>
<dbReference type="CDD" id="cd17329">
    <property type="entry name" value="MFS_MdtH_MDR_like"/>
    <property type="match status" value="1"/>
</dbReference>
<feature type="transmembrane region" description="Helical" evidence="7">
    <location>
        <begin position="367"/>
        <end position="387"/>
    </location>
</feature>
<dbReference type="PROSITE" id="PS00216">
    <property type="entry name" value="SUGAR_TRANSPORT_1"/>
    <property type="match status" value="1"/>
</dbReference>
<comment type="caution">
    <text evidence="9">The sequence shown here is derived from an EMBL/GenBank/DDBJ whole genome shotgun (WGS) entry which is preliminary data.</text>
</comment>
<keyword evidence="6 7" id="KW-0472">Membrane</keyword>
<dbReference type="Gene3D" id="1.20.1250.20">
    <property type="entry name" value="MFS general substrate transporter like domains"/>
    <property type="match status" value="1"/>
</dbReference>
<dbReference type="STRING" id="483913.AN935_05490"/>
<dbReference type="GO" id="GO:0005886">
    <property type="term" value="C:plasma membrane"/>
    <property type="evidence" value="ECO:0007669"/>
    <property type="project" value="UniProtKB-SubCell"/>
</dbReference>
<gene>
    <name evidence="9" type="ORF">SC09_Contig19orf00327</name>
</gene>
<keyword evidence="5 7" id="KW-1133">Transmembrane helix</keyword>
<dbReference type="GO" id="GO:0022857">
    <property type="term" value="F:transmembrane transporter activity"/>
    <property type="evidence" value="ECO:0007669"/>
    <property type="project" value="InterPro"/>
</dbReference>
<dbReference type="InterPro" id="IPR011701">
    <property type="entry name" value="MFS"/>
</dbReference>
<protein>
    <submittedName>
        <fullName evidence="9">Peptide permease</fullName>
    </submittedName>
</protein>
<evidence type="ECO:0000256" key="6">
    <source>
        <dbReference type="ARBA" id="ARBA00023136"/>
    </source>
</evidence>
<feature type="transmembrane region" description="Helical" evidence="7">
    <location>
        <begin position="248"/>
        <end position="267"/>
    </location>
</feature>